<proteinExistence type="predicted"/>
<comment type="caution">
    <text evidence="1">The sequence shown here is derived from an EMBL/GenBank/DDBJ whole genome shotgun (WGS) entry which is preliminary data.</text>
</comment>
<dbReference type="GO" id="GO:0008168">
    <property type="term" value="F:methyltransferase activity"/>
    <property type="evidence" value="ECO:0007669"/>
    <property type="project" value="UniProtKB-KW"/>
</dbReference>
<keyword evidence="1" id="KW-0808">Transferase</keyword>
<dbReference type="STRING" id="1459.AF332_16745"/>
<dbReference type="CDD" id="cd02440">
    <property type="entry name" value="AdoMet_MTases"/>
    <property type="match status" value="1"/>
</dbReference>
<protein>
    <submittedName>
        <fullName evidence="1">Methyltransferase</fullName>
    </submittedName>
</protein>
<dbReference type="PANTHER" id="PTHR43667">
    <property type="entry name" value="CYCLOPROPANE-FATTY-ACYL-PHOSPHOLIPID SYNTHASE"/>
    <property type="match status" value="1"/>
</dbReference>
<dbReference type="PATRIC" id="fig|1459.3.peg.3665"/>
<dbReference type="PANTHER" id="PTHR43667:SF2">
    <property type="entry name" value="FATTY ACID C-METHYL TRANSFERASE"/>
    <property type="match status" value="1"/>
</dbReference>
<dbReference type="InterPro" id="IPR029063">
    <property type="entry name" value="SAM-dependent_MTases_sf"/>
</dbReference>
<dbReference type="AlphaFoldDB" id="A0A0M0GET0"/>
<evidence type="ECO:0000313" key="1">
    <source>
        <dbReference type="EMBL" id="KON88288.1"/>
    </source>
</evidence>
<keyword evidence="2" id="KW-1185">Reference proteome</keyword>
<gene>
    <name evidence="1" type="ORF">AF332_16745</name>
</gene>
<dbReference type="Gene3D" id="3.40.50.150">
    <property type="entry name" value="Vaccinia Virus protein VP39"/>
    <property type="match status" value="1"/>
</dbReference>
<dbReference type="SUPFAM" id="SSF53335">
    <property type="entry name" value="S-adenosyl-L-methionine-dependent methyltransferases"/>
    <property type="match status" value="1"/>
</dbReference>
<evidence type="ECO:0000313" key="2">
    <source>
        <dbReference type="Proteomes" id="UP000037109"/>
    </source>
</evidence>
<reference evidence="2" key="1">
    <citation type="submission" date="2015-07" db="EMBL/GenBank/DDBJ databases">
        <title>Fjat-10036 dsm4.</title>
        <authorList>
            <person name="Liu B."/>
            <person name="Wang J."/>
            <person name="Zhu Y."/>
            <person name="Liu G."/>
            <person name="Chen Q."/>
            <person name="Chen Z."/>
            <person name="Lan J."/>
            <person name="Che J."/>
            <person name="Ge C."/>
            <person name="Shi H."/>
            <person name="Pan Z."/>
            <person name="Liu X."/>
        </authorList>
    </citation>
    <scope>NUCLEOTIDE SEQUENCE [LARGE SCALE GENOMIC DNA]</scope>
    <source>
        <strain evidence="2">DSM 4</strain>
    </source>
</reference>
<dbReference type="Pfam" id="PF13489">
    <property type="entry name" value="Methyltransf_23"/>
    <property type="match status" value="1"/>
</dbReference>
<dbReference type="EMBL" id="LGUF01000007">
    <property type="protein sequence ID" value="KON88288.1"/>
    <property type="molecule type" value="Genomic_DNA"/>
</dbReference>
<accession>A0A0M0GET0</accession>
<sequence length="249" mass="28824">MDRNRYSAIAHQSHTFYNPMNPSKIDKVIELLDLKDNDKVIDIGAGKGEILLRIIERYRTKCIAIEKYVDFAEQLQVNAKNRGVLNNIEIITKDAKVAMKTINEPFEVAICIGSTHALGGLHETLDTLRKCVNKGGYVLIGEGYWKQQPSKEYLEALGGAEESELRSHFENVKVGEKLGLIPLWSYTTNEDEWDEYEWLYAMSIENYCYEHPDDPDRDAMLQKIRTWRSTYLKWGRDTLGFGIYLFRNM</sequence>
<name>A0A0M0GET0_SPOGL</name>
<dbReference type="OrthoDB" id="9784101at2"/>
<dbReference type="RefSeq" id="WP_053435662.1">
    <property type="nucleotide sequence ID" value="NZ_LGUF01000007.1"/>
</dbReference>
<dbReference type="GO" id="GO:0032259">
    <property type="term" value="P:methylation"/>
    <property type="evidence" value="ECO:0007669"/>
    <property type="project" value="UniProtKB-KW"/>
</dbReference>
<keyword evidence="1" id="KW-0489">Methyltransferase</keyword>
<dbReference type="InterPro" id="IPR050723">
    <property type="entry name" value="CFA/CMAS"/>
</dbReference>
<organism evidence="1 2">
    <name type="scientific">Sporosarcina globispora</name>
    <name type="common">Bacillus globisporus</name>
    <dbReference type="NCBI Taxonomy" id="1459"/>
    <lineage>
        <taxon>Bacteria</taxon>
        <taxon>Bacillati</taxon>
        <taxon>Bacillota</taxon>
        <taxon>Bacilli</taxon>
        <taxon>Bacillales</taxon>
        <taxon>Caryophanaceae</taxon>
        <taxon>Sporosarcina</taxon>
    </lineage>
</organism>
<dbReference type="Proteomes" id="UP000037109">
    <property type="component" value="Unassembled WGS sequence"/>
</dbReference>